<evidence type="ECO:0000313" key="6">
    <source>
        <dbReference type="EMBL" id="AZS37234.1"/>
    </source>
</evidence>
<dbReference type="PANTHER" id="PTHR43776">
    <property type="entry name" value="TRANSPORT ATP-BINDING PROTEIN"/>
    <property type="match status" value="1"/>
</dbReference>
<dbReference type="EMBL" id="CP031423">
    <property type="protein sequence ID" value="AZS37234.1"/>
    <property type="molecule type" value="Genomic_DNA"/>
</dbReference>
<evidence type="ECO:0000313" key="7">
    <source>
        <dbReference type="Proteomes" id="UP000276888"/>
    </source>
</evidence>
<keyword evidence="7" id="KW-1185">Reference proteome</keyword>
<dbReference type="InterPro" id="IPR050319">
    <property type="entry name" value="ABC_transp_ATP-bind"/>
</dbReference>
<dbReference type="SMART" id="SM00382">
    <property type="entry name" value="AAA"/>
    <property type="match status" value="2"/>
</dbReference>
<evidence type="ECO:0000256" key="4">
    <source>
        <dbReference type="ARBA" id="ARBA00022840"/>
    </source>
</evidence>
<proteinExistence type="inferred from homology"/>
<keyword evidence="2" id="KW-0813">Transport</keyword>
<dbReference type="EC" id="3.6.3.-" evidence="6"/>
<evidence type="ECO:0000256" key="1">
    <source>
        <dbReference type="ARBA" id="ARBA00005417"/>
    </source>
</evidence>
<keyword evidence="6" id="KW-0378">Hydrolase</keyword>
<dbReference type="Pfam" id="PF08352">
    <property type="entry name" value="oligo_HPY"/>
    <property type="match status" value="2"/>
</dbReference>
<evidence type="ECO:0000256" key="2">
    <source>
        <dbReference type="ARBA" id="ARBA00022448"/>
    </source>
</evidence>
<dbReference type="OrthoDB" id="4008250at2"/>
<name>A0A3Q9J2T0_9MICO</name>
<evidence type="ECO:0000259" key="5">
    <source>
        <dbReference type="PROSITE" id="PS50893"/>
    </source>
</evidence>
<organism evidence="6 7">
    <name type="scientific">Microbacterium lemovicicum</name>
    <dbReference type="NCBI Taxonomy" id="1072463"/>
    <lineage>
        <taxon>Bacteria</taxon>
        <taxon>Bacillati</taxon>
        <taxon>Actinomycetota</taxon>
        <taxon>Actinomycetes</taxon>
        <taxon>Micrococcales</taxon>
        <taxon>Microbacteriaceae</taxon>
        <taxon>Microbacterium</taxon>
    </lineage>
</organism>
<dbReference type="AlphaFoldDB" id="A0A3Q9J2T0"/>
<evidence type="ECO:0000256" key="3">
    <source>
        <dbReference type="ARBA" id="ARBA00022741"/>
    </source>
</evidence>
<sequence>MSGIATTPLLSIRDLKIAFDSQSGSREVIHGVSFDIFPGETVAIVGESGSGKSTTASAVINLLPGTGHVTAGSITLDGMELTDLTSSDMERVRGRDIGYVPQDPMSNLNPVWSIGFQVKEAVRANGIATGKKDIEARAIEVLKQAGLADADKRMHQYPHQFSGGMRQRALIGIGLAADPKLLIADEPTSALDVTVQRVILDHMAGLTREKGTSVLLITHDLGLAAERAERIIVMKDGEIVEAGPSRLILENPVHPYTRRLVAAAPSLASQRIQAKVEDRGIETMDDVAGIPPTLRVRDLTKDYKIRMGGFRSEPFRAVDAVSFDIPRGRTMALVGESGSGKSTVARMVLALESPTSGSIEVDGKDIASLGRSDVFALRRRMQPVFQDPYGSIDPLRNIGNTIAEPLNIHKVGDKASRRARVRELLDQVSLPQALASRYANELSGGQRQRVAIARALALKPDILILDEAVSALDVLVQDQVLQLLAELQSELNLTYLFITHDLAVVRVAADLVCVMERGRVVEKGTVDEIFANPSQEYTRRLLDAIPGASIPLGGGAGGGL</sequence>
<dbReference type="InterPro" id="IPR027417">
    <property type="entry name" value="P-loop_NTPase"/>
</dbReference>
<dbReference type="GO" id="GO:0055085">
    <property type="term" value="P:transmembrane transport"/>
    <property type="evidence" value="ECO:0007669"/>
    <property type="project" value="UniProtKB-ARBA"/>
</dbReference>
<dbReference type="PANTHER" id="PTHR43776:SF7">
    <property type="entry name" value="D,D-DIPEPTIDE TRANSPORT ATP-BINDING PROTEIN DDPF-RELATED"/>
    <property type="match status" value="1"/>
</dbReference>
<feature type="domain" description="ABC transporter" evidence="5">
    <location>
        <begin position="294"/>
        <end position="542"/>
    </location>
</feature>
<dbReference type="GO" id="GO:0005524">
    <property type="term" value="F:ATP binding"/>
    <property type="evidence" value="ECO:0007669"/>
    <property type="project" value="UniProtKB-KW"/>
</dbReference>
<dbReference type="PROSITE" id="PS50893">
    <property type="entry name" value="ABC_TRANSPORTER_2"/>
    <property type="match status" value="2"/>
</dbReference>
<dbReference type="SUPFAM" id="SSF52540">
    <property type="entry name" value="P-loop containing nucleoside triphosphate hydrolases"/>
    <property type="match status" value="2"/>
</dbReference>
<dbReference type="InterPro" id="IPR013563">
    <property type="entry name" value="Oligopep_ABC_C"/>
</dbReference>
<dbReference type="NCBIfam" id="NF008453">
    <property type="entry name" value="PRK11308.1"/>
    <property type="match status" value="2"/>
</dbReference>
<dbReference type="InterPro" id="IPR003439">
    <property type="entry name" value="ABC_transporter-like_ATP-bd"/>
</dbReference>
<dbReference type="Proteomes" id="UP000276888">
    <property type="component" value="Chromosome"/>
</dbReference>
<dbReference type="InterPro" id="IPR003593">
    <property type="entry name" value="AAA+_ATPase"/>
</dbReference>
<comment type="similarity">
    <text evidence="1">Belongs to the ABC transporter superfamily.</text>
</comment>
<accession>A0A3Q9J2T0</accession>
<dbReference type="InterPro" id="IPR017871">
    <property type="entry name" value="ABC_transporter-like_CS"/>
</dbReference>
<dbReference type="Gene3D" id="3.40.50.300">
    <property type="entry name" value="P-loop containing nucleotide triphosphate hydrolases"/>
    <property type="match status" value="2"/>
</dbReference>
<keyword evidence="3" id="KW-0547">Nucleotide-binding</keyword>
<keyword evidence="4 6" id="KW-0067">ATP-binding</keyword>
<gene>
    <name evidence="6" type="primary">gsiA_3</name>
    <name evidence="6" type="ORF">CVS47_01866</name>
</gene>
<reference evidence="6 7" key="1">
    <citation type="submission" date="2018-08" db="EMBL/GenBank/DDBJ databases">
        <title>Microbacterium lemovicicum sp. nov., a bacterium isolated from a natural uranium-rich soil.</title>
        <authorList>
            <person name="ORTET P."/>
        </authorList>
    </citation>
    <scope>NUCLEOTIDE SEQUENCE [LARGE SCALE GENOMIC DNA]</scope>
    <source>
        <strain evidence="6 7">Viu22</strain>
    </source>
</reference>
<dbReference type="FunFam" id="3.40.50.300:FF:000016">
    <property type="entry name" value="Oligopeptide ABC transporter ATP-binding component"/>
    <property type="match status" value="1"/>
</dbReference>
<dbReference type="GO" id="GO:0016887">
    <property type="term" value="F:ATP hydrolysis activity"/>
    <property type="evidence" value="ECO:0007669"/>
    <property type="project" value="InterPro"/>
</dbReference>
<feature type="domain" description="ABC transporter" evidence="5">
    <location>
        <begin position="12"/>
        <end position="261"/>
    </location>
</feature>
<dbReference type="GO" id="GO:0015833">
    <property type="term" value="P:peptide transport"/>
    <property type="evidence" value="ECO:0007669"/>
    <property type="project" value="InterPro"/>
</dbReference>
<dbReference type="KEGG" id="mlv:CVS47_01866"/>
<dbReference type="NCBIfam" id="NF007739">
    <property type="entry name" value="PRK10419.1"/>
    <property type="match status" value="2"/>
</dbReference>
<protein>
    <submittedName>
        <fullName evidence="6">Glutathione import ATP-binding protein GsiA</fullName>
        <ecNumber evidence="6">3.6.3.-</ecNumber>
    </submittedName>
</protein>
<dbReference type="CDD" id="cd03257">
    <property type="entry name" value="ABC_NikE_OppD_transporters"/>
    <property type="match status" value="2"/>
</dbReference>
<dbReference type="RefSeq" id="WP_127095825.1">
    <property type="nucleotide sequence ID" value="NZ_CP031423.1"/>
</dbReference>
<dbReference type="PROSITE" id="PS00211">
    <property type="entry name" value="ABC_TRANSPORTER_1"/>
    <property type="match status" value="2"/>
</dbReference>
<dbReference type="Pfam" id="PF00005">
    <property type="entry name" value="ABC_tran"/>
    <property type="match status" value="2"/>
</dbReference>